<organism evidence="2 3">
    <name type="scientific">Modicella reniformis</name>
    <dbReference type="NCBI Taxonomy" id="1440133"/>
    <lineage>
        <taxon>Eukaryota</taxon>
        <taxon>Fungi</taxon>
        <taxon>Fungi incertae sedis</taxon>
        <taxon>Mucoromycota</taxon>
        <taxon>Mortierellomycotina</taxon>
        <taxon>Mortierellomycetes</taxon>
        <taxon>Mortierellales</taxon>
        <taxon>Mortierellaceae</taxon>
        <taxon>Modicella</taxon>
    </lineage>
</organism>
<evidence type="ECO:0000313" key="2">
    <source>
        <dbReference type="EMBL" id="KAF9917176.1"/>
    </source>
</evidence>
<evidence type="ECO:0000256" key="1">
    <source>
        <dbReference type="SAM" id="MobiDB-lite"/>
    </source>
</evidence>
<feature type="non-terminal residue" evidence="2">
    <location>
        <position position="237"/>
    </location>
</feature>
<gene>
    <name evidence="2" type="ORF">BGZ65_013002</name>
</gene>
<dbReference type="SUPFAM" id="SSF56112">
    <property type="entry name" value="Protein kinase-like (PK-like)"/>
    <property type="match status" value="1"/>
</dbReference>
<name>A0A9P6IH51_9FUNG</name>
<dbReference type="OrthoDB" id="9332038at2759"/>
<protein>
    <submittedName>
        <fullName evidence="2">Uncharacterized protein</fullName>
    </submittedName>
</protein>
<keyword evidence="3" id="KW-1185">Reference proteome</keyword>
<evidence type="ECO:0000313" key="3">
    <source>
        <dbReference type="Proteomes" id="UP000749646"/>
    </source>
</evidence>
<feature type="compositionally biased region" description="Polar residues" evidence="1">
    <location>
        <begin position="133"/>
        <end position="155"/>
    </location>
</feature>
<feature type="compositionally biased region" description="Low complexity" evidence="1">
    <location>
        <begin position="120"/>
        <end position="131"/>
    </location>
</feature>
<dbReference type="EMBL" id="JAAAHW010011835">
    <property type="protein sequence ID" value="KAF9917176.1"/>
    <property type="molecule type" value="Genomic_DNA"/>
</dbReference>
<feature type="non-terminal residue" evidence="2">
    <location>
        <position position="1"/>
    </location>
</feature>
<reference evidence="2" key="1">
    <citation type="journal article" date="2020" name="Fungal Divers.">
        <title>Resolving the Mortierellaceae phylogeny through synthesis of multi-gene phylogenetics and phylogenomics.</title>
        <authorList>
            <person name="Vandepol N."/>
            <person name="Liber J."/>
            <person name="Desiro A."/>
            <person name="Na H."/>
            <person name="Kennedy M."/>
            <person name="Barry K."/>
            <person name="Grigoriev I.V."/>
            <person name="Miller A.N."/>
            <person name="O'Donnell K."/>
            <person name="Stajich J.E."/>
            <person name="Bonito G."/>
        </authorList>
    </citation>
    <scope>NUCLEOTIDE SEQUENCE</scope>
    <source>
        <strain evidence="2">MES-2147</strain>
    </source>
</reference>
<feature type="compositionally biased region" description="Low complexity" evidence="1">
    <location>
        <begin position="226"/>
        <end position="237"/>
    </location>
</feature>
<sequence>NSKGKKRRPGSKSLAQALKCNDPLFLDFIARCLVWDPEKRLKPREGLQHEWISDIRTPVRSLFSPPHSAVENTLNSSVGSIGSNGSMSARRRSIMFTGQPSGSISSRPIKVKTESELANTTSGSIRSSGRTLVSASISGFSGGSQSMNGSSHNQEGSGGSGYGHHKSSSTGSNHADVANISSSSNSKYGSHYTNLYPTPSSTSSAHTISSATSRRMTVGGSGDMSGSGASSYYGGSS</sequence>
<accession>A0A9P6IH51</accession>
<dbReference type="Gene3D" id="1.10.510.10">
    <property type="entry name" value="Transferase(Phosphotransferase) domain 1"/>
    <property type="match status" value="1"/>
</dbReference>
<feature type="compositionally biased region" description="Polar residues" evidence="1">
    <location>
        <begin position="96"/>
        <end position="106"/>
    </location>
</feature>
<dbReference type="Proteomes" id="UP000749646">
    <property type="component" value="Unassembled WGS sequence"/>
</dbReference>
<feature type="compositionally biased region" description="Low complexity" evidence="1">
    <location>
        <begin position="197"/>
        <end position="213"/>
    </location>
</feature>
<feature type="compositionally biased region" description="Polar residues" evidence="1">
    <location>
        <begin position="187"/>
        <end position="196"/>
    </location>
</feature>
<proteinExistence type="predicted"/>
<dbReference type="AlphaFoldDB" id="A0A9P6IH51"/>
<feature type="compositionally biased region" description="Low complexity" evidence="1">
    <location>
        <begin position="76"/>
        <end position="88"/>
    </location>
</feature>
<dbReference type="InterPro" id="IPR011009">
    <property type="entry name" value="Kinase-like_dom_sf"/>
</dbReference>
<feature type="region of interest" description="Disordered" evidence="1">
    <location>
        <begin position="73"/>
        <end position="237"/>
    </location>
</feature>
<comment type="caution">
    <text evidence="2">The sequence shown here is derived from an EMBL/GenBank/DDBJ whole genome shotgun (WGS) entry which is preliminary data.</text>
</comment>